<dbReference type="EMBL" id="LCPW01000004">
    <property type="protein sequence ID" value="KKW06076.1"/>
    <property type="molecule type" value="Genomic_DNA"/>
</dbReference>
<accession>A0A0G1VHZ0</accession>
<evidence type="ECO:0000313" key="1">
    <source>
        <dbReference type="EMBL" id="KKW06076.1"/>
    </source>
</evidence>
<proteinExistence type="predicted"/>
<organism evidence="1 2">
    <name type="scientific">candidate division CPR1 bacterium GW2011_GWC1_49_13</name>
    <dbReference type="NCBI Taxonomy" id="1618342"/>
    <lineage>
        <taxon>Bacteria</taxon>
        <taxon>candidate division CPR1</taxon>
    </lineage>
</organism>
<protein>
    <submittedName>
        <fullName evidence="1">Uncharacterized protein</fullName>
    </submittedName>
</protein>
<dbReference type="STRING" id="1618342.UY40_C0004G0060"/>
<gene>
    <name evidence="1" type="ORF">UY40_C0004G0060</name>
</gene>
<dbReference type="AlphaFoldDB" id="A0A0G1VHZ0"/>
<reference evidence="1 2" key="1">
    <citation type="journal article" date="2015" name="Nature">
        <title>rRNA introns, odd ribosomes, and small enigmatic genomes across a large radiation of phyla.</title>
        <authorList>
            <person name="Brown C.T."/>
            <person name="Hug L.A."/>
            <person name="Thomas B.C."/>
            <person name="Sharon I."/>
            <person name="Castelle C.J."/>
            <person name="Singh A."/>
            <person name="Wilkins M.J."/>
            <person name="Williams K.H."/>
            <person name="Banfield J.F."/>
        </authorList>
    </citation>
    <scope>NUCLEOTIDE SEQUENCE [LARGE SCALE GENOMIC DNA]</scope>
</reference>
<evidence type="ECO:0000313" key="2">
    <source>
        <dbReference type="Proteomes" id="UP000034119"/>
    </source>
</evidence>
<sequence>MPVPKWVVENYRSFSDEDLLESTFIELDIDSIGYGHIKAVLQERQRFHRTHRRRKILRRIEKKISRKLKAGWGKKV</sequence>
<dbReference type="Proteomes" id="UP000034119">
    <property type="component" value="Unassembled WGS sequence"/>
</dbReference>
<comment type="caution">
    <text evidence="1">The sequence shown here is derived from an EMBL/GenBank/DDBJ whole genome shotgun (WGS) entry which is preliminary data.</text>
</comment>
<name>A0A0G1VHZ0_9BACT</name>